<evidence type="ECO:0000256" key="1">
    <source>
        <dbReference type="SAM" id="Phobius"/>
    </source>
</evidence>
<dbReference type="InterPro" id="IPR036388">
    <property type="entry name" value="WH-like_DNA-bd_sf"/>
</dbReference>
<accession>A0A238UN83</accession>
<sequence length="238" mass="26758">MNTANARFTAVKRRFEAAKSPMCFIHPRKVGGDTVSPIPSWIDERIDRNLEHALTQEHVVETMLESDRPFFSIRQLHARVKPDVSRATVRNRLRELQEIDVVATETYPDSITLYYINHPESEWPLSPEGKRALHADTPLDRLSTRGFITLSDTAGIRTLVLAGFQSSLVLFALGGVLTVTGADIQGTHSDIVLWDTAFDLLLVSLLLLLAERTARWVREKYGPLNLLPSSNRTRTDDG</sequence>
<keyword evidence="3" id="KW-1185">Reference proteome</keyword>
<dbReference type="Proteomes" id="UP000198397">
    <property type="component" value="Unassembled WGS sequence"/>
</dbReference>
<keyword evidence="1" id="KW-1133">Transmembrane helix</keyword>
<keyword evidence="1" id="KW-0812">Transmembrane</keyword>
<dbReference type="AlphaFoldDB" id="A0A238UN83"/>
<evidence type="ECO:0000313" key="3">
    <source>
        <dbReference type="Proteomes" id="UP000198397"/>
    </source>
</evidence>
<keyword evidence="1" id="KW-0472">Membrane</keyword>
<protein>
    <submittedName>
        <fullName evidence="2">Uncharacterized protein</fullName>
    </submittedName>
</protein>
<organism evidence="2 3">
    <name type="scientific">Halorubrum vacuolatum</name>
    <name type="common">Natronobacterium vacuolatum</name>
    <dbReference type="NCBI Taxonomy" id="63740"/>
    <lineage>
        <taxon>Archaea</taxon>
        <taxon>Methanobacteriati</taxon>
        <taxon>Methanobacteriota</taxon>
        <taxon>Stenosarchaea group</taxon>
        <taxon>Halobacteria</taxon>
        <taxon>Halobacteriales</taxon>
        <taxon>Haloferacaceae</taxon>
        <taxon>Halorubrum</taxon>
    </lineage>
</organism>
<gene>
    <name evidence="2" type="ORF">SAMN06264855_101131</name>
</gene>
<proteinExistence type="predicted"/>
<feature type="transmembrane region" description="Helical" evidence="1">
    <location>
        <begin position="191"/>
        <end position="210"/>
    </location>
</feature>
<dbReference type="EMBL" id="FZNQ01000001">
    <property type="protein sequence ID" value="SNR23515.1"/>
    <property type="molecule type" value="Genomic_DNA"/>
</dbReference>
<reference evidence="2 3" key="1">
    <citation type="submission" date="2017-06" db="EMBL/GenBank/DDBJ databases">
        <authorList>
            <person name="Kim H.J."/>
            <person name="Triplett B.A."/>
        </authorList>
    </citation>
    <scope>NUCLEOTIDE SEQUENCE [LARGE SCALE GENOMIC DNA]</scope>
    <source>
        <strain evidence="2 3">DSM 8800</strain>
    </source>
</reference>
<dbReference type="InterPro" id="IPR036390">
    <property type="entry name" value="WH_DNA-bd_sf"/>
</dbReference>
<feature type="transmembrane region" description="Helical" evidence="1">
    <location>
        <begin position="159"/>
        <end position="179"/>
    </location>
</feature>
<dbReference type="SUPFAM" id="SSF46785">
    <property type="entry name" value="Winged helix' DNA-binding domain"/>
    <property type="match status" value="1"/>
</dbReference>
<name>A0A238UN83_HALVU</name>
<evidence type="ECO:0000313" key="2">
    <source>
        <dbReference type="EMBL" id="SNR23515.1"/>
    </source>
</evidence>
<dbReference type="Gene3D" id="1.10.10.10">
    <property type="entry name" value="Winged helix-like DNA-binding domain superfamily/Winged helix DNA-binding domain"/>
    <property type="match status" value="1"/>
</dbReference>